<keyword evidence="7 10" id="KW-0472">Membrane</keyword>
<keyword evidence="4" id="KW-0552">Olfaction</keyword>
<evidence type="ECO:0000256" key="9">
    <source>
        <dbReference type="ARBA" id="ARBA00023224"/>
    </source>
</evidence>
<keyword evidence="4" id="KW-0716">Sensory transduction</keyword>
<keyword evidence="3 10" id="KW-0812">Transmembrane</keyword>
<dbReference type="PROSITE" id="PS50262">
    <property type="entry name" value="G_PROTEIN_RECEP_F1_2"/>
    <property type="match status" value="1"/>
</dbReference>
<feature type="transmembrane region" description="Helical" evidence="10">
    <location>
        <begin position="135"/>
        <end position="156"/>
    </location>
</feature>
<dbReference type="SUPFAM" id="SSF81321">
    <property type="entry name" value="Family A G protein-coupled receptor-like"/>
    <property type="match status" value="1"/>
</dbReference>
<dbReference type="GO" id="GO:0004930">
    <property type="term" value="F:G protein-coupled receptor activity"/>
    <property type="evidence" value="ECO:0007669"/>
    <property type="project" value="UniProtKB-KW"/>
</dbReference>
<dbReference type="GO" id="GO:0005886">
    <property type="term" value="C:plasma membrane"/>
    <property type="evidence" value="ECO:0007669"/>
    <property type="project" value="UniProtKB-SubCell"/>
</dbReference>
<evidence type="ECO:0000256" key="2">
    <source>
        <dbReference type="ARBA" id="ARBA00022475"/>
    </source>
</evidence>
<dbReference type="PRINTS" id="PR00245">
    <property type="entry name" value="OLFACTORYR"/>
</dbReference>
<evidence type="ECO:0000313" key="12">
    <source>
        <dbReference type="EMBL" id="DBA20721.1"/>
    </source>
</evidence>
<dbReference type="InterPro" id="IPR000725">
    <property type="entry name" value="Olfact_rcpt"/>
</dbReference>
<feature type="transmembrane region" description="Helical" evidence="10">
    <location>
        <begin position="234"/>
        <end position="257"/>
    </location>
</feature>
<organism evidence="12 13">
    <name type="scientific">Pyxicephalus adspersus</name>
    <name type="common">African bullfrog</name>
    <dbReference type="NCBI Taxonomy" id="30357"/>
    <lineage>
        <taxon>Eukaryota</taxon>
        <taxon>Metazoa</taxon>
        <taxon>Chordata</taxon>
        <taxon>Craniata</taxon>
        <taxon>Vertebrata</taxon>
        <taxon>Euteleostomi</taxon>
        <taxon>Amphibia</taxon>
        <taxon>Batrachia</taxon>
        <taxon>Anura</taxon>
        <taxon>Neobatrachia</taxon>
        <taxon>Ranoidea</taxon>
        <taxon>Pyxicephalidae</taxon>
        <taxon>Pyxicephalinae</taxon>
        <taxon>Pyxicephalus</taxon>
    </lineage>
</organism>
<comment type="caution">
    <text evidence="12">The sequence shown here is derived from an EMBL/GenBank/DDBJ whole genome shotgun (WGS) entry which is preliminary data.</text>
</comment>
<keyword evidence="2" id="KW-1003">Cell membrane</keyword>
<comment type="subcellular location">
    <subcellularLocation>
        <location evidence="1">Cell membrane</location>
        <topology evidence="1">Multi-pass membrane protein</topology>
    </subcellularLocation>
</comment>
<dbReference type="InterPro" id="IPR050516">
    <property type="entry name" value="Olfactory_GPCR"/>
</dbReference>
<evidence type="ECO:0000256" key="7">
    <source>
        <dbReference type="ARBA" id="ARBA00023136"/>
    </source>
</evidence>
<keyword evidence="8" id="KW-0675">Receptor</keyword>
<feature type="transmembrane region" description="Helical" evidence="10">
    <location>
        <begin position="56"/>
        <end position="81"/>
    </location>
</feature>
<dbReference type="EMBL" id="DYDO01000007">
    <property type="protein sequence ID" value="DBA20721.1"/>
    <property type="molecule type" value="Genomic_DNA"/>
</dbReference>
<reference evidence="12" key="1">
    <citation type="thesis" date="2020" institute="ProQuest LLC" country="789 East Eisenhower Parkway, Ann Arbor, MI, USA">
        <title>Comparative Genomics and Chromosome Evolution.</title>
        <authorList>
            <person name="Mudd A.B."/>
        </authorList>
    </citation>
    <scope>NUCLEOTIDE SEQUENCE</scope>
    <source>
        <strain evidence="12">1538</strain>
        <tissue evidence="12">Blood</tissue>
    </source>
</reference>
<evidence type="ECO:0000313" key="13">
    <source>
        <dbReference type="Proteomes" id="UP001181693"/>
    </source>
</evidence>
<keyword evidence="5 10" id="KW-1133">Transmembrane helix</keyword>
<dbReference type="InterPro" id="IPR000276">
    <property type="entry name" value="GPCR_Rhodpsn"/>
</dbReference>
<evidence type="ECO:0000259" key="11">
    <source>
        <dbReference type="PROSITE" id="PS50262"/>
    </source>
</evidence>
<dbReference type="PRINTS" id="PR00237">
    <property type="entry name" value="GPCRRHODOPSN"/>
</dbReference>
<evidence type="ECO:0000256" key="10">
    <source>
        <dbReference type="SAM" id="Phobius"/>
    </source>
</evidence>
<evidence type="ECO:0000256" key="5">
    <source>
        <dbReference type="ARBA" id="ARBA00022989"/>
    </source>
</evidence>
<dbReference type="Gene3D" id="1.20.1070.10">
    <property type="entry name" value="Rhodopsin 7-helix transmembrane proteins"/>
    <property type="match status" value="1"/>
</dbReference>
<feature type="transmembrane region" description="Helical" evidence="10">
    <location>
        <begin position="20"/>
        <end position="44"/>
    </location>
</feature>
<dbReference type="CDD" id="cd13954">
    <property type="entry name" value="7tmA_OR"/>
    <property type="match status" value="1"/>
</dbReference>
<evidence type="ECO:0000256" key="6">
    <source>
        <dbReference type="ARBA" id="ARBA00023040"/>
    </source>
</evidence>
<dbReference type="AlphaFoldDB" id="A0AAV3A8J8"/>
<keyword evidence="9" id="KW-0807">Transducer</keyword>
<proteinExistence type="predicted"/>
<evidence type="ECO:0000256" key="3">
    <source>
        <dbReference type="ARBA" id="ARBA00022692"/>
    </source>
</evidence>
<dbReference type="InterPro" id="IPR017452">
    <property type="entry name" value="GPCR_Rhodpsn_7TM"/>
</dbReference>
<feature type="transmembrane region" description="Helical" evidence="10">
    <location>
        <begin position="269"/>
        <end position="288"/>
    </location>
</feature>
<dbReference type="GO" id="GO:0004984">
    <property type="term" value="F:olfactory receptor activity"/>
    <property type="evidence" value="ECO:0007669"/>
    <property type="project" value="InterPro"/>
</dbReference>
<dbReference type="Proteomes" id="UP001181693">
    <property type="component" value="Unassembled WGS sequence"/>
</dbReference>
<gene>
    <name evidence="12" type="ORF">GDO54_017471</name>
</gene>
<protein>
    <recommendedName>
        <fullName evidence="11">G-protein coupled receptors family 1 profile domain-containing protein</fullName>
    </recommendedName>
</protein>
<feature type="transmembrane region" description="Helical" evidence="10">
    <location>
        <begin position="192"/>
        <end position="222"/>
    </location>
</feature>
<name>A0AAV3A8J8_PYXAD</name>
<dbReference type="PANTHER" id="PTHR26452">
    <property type="entry name" value="OLFACTORY RECEPTOR"/>
    <property type="match status" value="1"/>
</dbReference>
<keyword evidence="13" id="KW-1185">Reference proteome</keyword>
<keyword evidence="6" id="KW-0297">G-protein coupled receptor</keyword>
<sequence length="313" mass="35393">MNVTTYFVIIGVSGFPALQLPIFLIVFIMYLLTLGGNMIIFLLVCFDRNLHTPMYFFLANLSILDICCSTVSLHKVIIAFISANNTTSLTDCLVQIFIFLCLTCDELLILTAMSYDRYVAICVPLHYHQIMNHKVSGLLAVMCWVSGVLESIPTFMELLKLKCFISNKINHFFCDIIPLMKLSCSNTSVLQLYILIVGGFACGFIPFALTFISYVFIIFTILKIKSSAGRRKAFYTCSSHLTVVTLLYTSLVFQYLRPNSSIDLSFTKFSSLFNTAAIPVLNPLIYSLKNKDVKTALRRRIQYTDLPHKSTLM</sequence>
<dbReference type="FunFam" id="1.20.1070.10:FF:000268">
    <property type="entry name" value="Putative olfactory receptor 2I1"/>
    <property type="match status" value="1"/>
</dbReference>
<evidence type="ECO:0000256" key="4">
    <source>
        <dbReference type="ARBA" id="ARBA00022725"/>
    </source>
</evidence>
<accession>A0AAV3A8J8</accession>
<evidence type="ECO:0000256" key="8">
    <source>
        <dbReference type="ARBA" id="ARBA00023170"/>
    </source>
</evidence>
<feature type="transmembrane region" description="Helical" evidence="10">
    <location>
        <begin position="93"/>
        <end position="115"/>
    </location>
</feature>
<feature type="domain" description="G-protein coupled receptors family 1 profile" evidence="11">
    <location>
        <begin position="36"/>
        <end position="286"/>
    </location>
</feature>
<evidence type="ECO:0000256" key="1">
    <source>
        <dbReference type="ARBA" id="ARBA00004651"/>
    </source>
</evidence>
<dbReference type="Pfam" id="PF13853">
    <property type="entry name" value="7tm_4"/>
    <property type="match status" value="1"/>
</dbReference>